<dbReference type="EMBL" id="CAJGYM010000026">
    <property type="protein sequence ID" value="CAD6192142.1"/>
    <property type="molecule type" value="Genomic_DNA"/>
</dbReference>
<reference evidence="2" key="1">
    <citation type="submission" date="2020-10" db="EMBL/GenBank/DDBJ databases">
        <authorList>
            <person name="Kikuchi T."/>
        </authorList>
    </citation>
    <scope>NUCLEOTIDE SEQUENCE</scope>
    <source>
        <strain evidence="2">NKZ352</strain>
    </source>
</reference>
<evidence type="ECO:0000313" key="3">
    <source>
        <dbReference type="Proteomes" id="UP000835052"/>
    </source>
</evidence>
<dbReference type="AlphaFoldDB" id="A0A8S1HAE8"/>
<sequence length="260" mass="30171">MRLILLLQLIFLGKSQLNNVHYAFSYSETHETQAEHISVGVDITNLNQSSVLYRFVLLTWTSRLTYFVDGENCLTETEPCDRLLFINRTFVNVTVHQGGKILDIITFQHQENGQLPKVFVLGCGQDISSRHCVHAIRETFAIPSNREEICVCQYTFPQCSDECFTQDACIDGKPWWHTPANQIGRTYEKDFFCLSDHHSDLRSFNFNNFEFIQRKVIENFNDFPCDNKGSYVQSRINRNEYSHNNGNCLAAHISVFEEFE</sequence>
<comment type="caution">
    <text evidence="2">The sequence shown here is derived from an EMBL/GenBank/DDBJ whole genome shotgun (WGS) entry which is preliminary data.</text>
</comment>
<name>A0A8S1HAE8_9PELO</name>
<dbReference type="Proteomes" id="UP000835052">
    <property type="component" value="Unassembled WGS sequence"/>
</dbReference>
<gene>
    <name evidence="2" type="ORF">CAUJ_LOCUS8061</name>
</gene>
<protein>
    <submittedName>
        <fullName evidence="2">Uncharacterized protein</fullName>
    </submittedName>
</protein>
<feature type="signal peptide" evidence="1">
    <location>
        <begin position="1"/>
        <end position="17"/>
    </location>
</feature>
<evidence type="ECO:0000256" key="1">
    <source>
        <dbReference type="SAM" id="SignalP"/>
    </source>
</evidence>
<accession>A0A8S1HAE8</accession>
<keyword evidence="1" id="KW-0732">Signal</keyword>
<proteinExistence type="predicted"/>
<feature type="chain" id="PRO_5035882122" evidence="1">
    <location>
        <begin position="18"/>
        <end position="260"/>
    </location>
</feature>
<keyword evidence="3" id="KW-1185">Reference proteome</keyword>
<organism evidence="2 3">
    <name type="scientific">Caenorhabditis auriculariae</name>
    <dbReference type="NCBI Taxonomy" id="2777116"/>
    <lineage>
        <taxon>Eukaryota</taxon>
        <taxon>Metazoa</taxon>
        <taxon>Ecdysozoa</taxon>
        <taxon>Nematoda</taxon>
        <taxon>Chromadorea</taxon>
        <taxon>Rhabditida</taxon>
        <taxon>Rhabditina</taxon>
        <taxon>Rhabditomorpha</taxon>
        <taxon>Rhabditoidea</taxon>
        <taxon>Rhabditidae</taxon>
        <taxon>Peloderinae</taxon>
        <taxon>Caenorhabditis</taxon>
    </lineage>
</organism>
<evidence type="ECO:0000313" key="2">
    <source>
        <dbReference type="EMBL" id="CAD6192142.1"/>
    </source>
</evidence>